<protein>
    <submittedName>
        <fullName evidence="7">MFS transporter</fullName>
    </submittedName>
</protein>
<accession>A0A6L8RKM0</accession>
<feature type="transmembrane region" description="Helical" evidence="5">
    <location>
        <begin position="92"/>
        <end position="112"/>
    </location>
</feature>
<comment type="caution">
    <text evidence="7">The sequence shown here is derived from an EMBL/GenBank/DDBJ whole genome shotgun (WGS) entry which is preliminary data.</text>
</comment>
<sequence length="188" mass="18997">MGLVNGAILPNQVTNMTSVTVIGAKIVTGGHDPMWAGTVLSAYMVTVVIAKISLGAIYDRFGLRFGNVLGSVACIVACVALCFPTTDLGPIVAAVSFGIGTCMGTITLTIAASKQFGMADLGKVTGTITSLEMVGGTVGAIVSGVLFDATGSFASTWIVCLACSVVMLVFLLASEPIAARLRASVAGE</sequence>
<dbReference type="GO" id="GO:0005886">
    <property type="term" value="C:plasma membrane"/>
    <property type="evidence" value="ECO:0007669"/>
    <property type="project" value="UniProtKB-SubCell"/>
</dbReference>
<evidence type="ECO:0000259" key="6">
    <source>
        <dbReference type="PROSITE" id="PS50850"/>
    </source>
</evidence>
<name>A0A6L8RKM0_9ACTN</name>
<keyword evidence="4 5" id="KW-0472">Membrane</keyword>
<gene>
    <name evidence="7" type="ORF">GT635_07950</name>
</gene>
<keyword evidence="3 5" id="KW-1133">Transmembrane helix</keyword>
<feature type="domain" description="Major facilitator superfamily (MFS) profile" evidence="6">
    <location>
        <begin position="1"/>
        <end position="188"/>
    </location>
</feature>
<feature type="transmembrane region" description="Helical" evidence="5">
    <location>
        <begin position="34"/>
        <end position="58"/>
    </location>
</feature>
<evidence type="ECO:0000313" key="8">
    <source>
        <dbReference type="Proteomes" id="UP000481598"/>
    </source>
</evidence>
<evidence type="ECO:0000256" key="5">
    <source>
        <dbReference type="SAM" id="Phobius"/>
    </source>
</evidence>
<feature type="transmembrane region" description="Helical" evidence="5">
    <location>
        <begin position="65"/>
        <end position="86"/>
    </location>
</feature>
<dbReference type="Gene3D" id="1.20.1250.20">
    <property type="entry name" value="MFS general substrate transporter like domains"/>
    <property type="match status" value="1"/>
</dbReference>
<dbReference type="InterPro" id="IPR011701">
    <property type="entry name" value="MFS"/>
</dbReference>
<evidence type="ECO:0000256" key="1">
    <source>
        <dbReference type="ARBA" id="ARBA00004651"/>
    </source>
</evidence>
<evidence type="ECO:0000256" key="3">
    <source>
        <dbReference type="ARBA" id="ARBA00022989"/>
    </source>
</evidence>
<dbReference type="Proteomes" id="UP000481598">
    <property type="component" value="Unassembled WGS sequence"/>
</dbReference>
<proteinExistence type="predicted"/>
<reference evidence="7 8" key="1">
    <citation type="journal article" date="2019" name="Nat. Med.">
        <title>A library of human gut bacterial isolates paired with longitudinal multiomics data enables mechanistic microbiome research.</title>
        <authorList>
            <person name="Poyet M."/>
            <person name="Groussin M."/>
            <person name="Gibbons S.M."/>
            <person name="Avila-Pacheco J."/>
            <person name="Jiang X."/>
            <person name="Kearney S.M."/>
            <person name="Perrotta A.R."/>
            <person name="Berdy B."/>
            <person name="Zhao S."/>
            <person name="Lieberman T.D."/>
            <person name="Swanson P.K."/>
            <person name="Smith M."/>
            <person name="Roesemann S."/>
            <person name="Alexander J.E."/>
            <person name="Rich S.A."/>
            <person name="Livny J."/>
            <person name="Vlamakis H."/>
            <person name="Clish C."/>
            <person name="Bullock K."/>
            <person name="Deik A."/>
            <person name="Scott J."/>
            <person name="Pierce K.A."/>
            <person name="Xavier R.J."/>
            <person name="Alm E.J."/>
        </authorList>
    </citation>
    <scope>NUCLEOTIDE SEQUENCE [LARGE SCALE GENOMIC DNA]</scope>
    <source>
        <strain evidence="7 8">BIOML-A10</strain>
    </source>
</reference>
<feature type="transmembrane region" description="Helical" evidence="5">
    <location>
        <begin position="124"/>
        <end position="147"/>
    </location>
</feature>
<dbReference type="GO" id="GO:0022857">
    <property type="term" value="F:transmembrane transporter activity"/>
    <property type="evidence" value="ECO:0007669"/>
    <property type="project" value="InterPro"/>
</dbReference>
<keyword evidence="2 5" id="KW-0812">Transmembrane</keyword>
<evidence type="ECO:0000256" key="4">
    <source>
        <dbReference type="ARBA" id="ARBA00023136"/>
    </source>
</evidence>
<comment type="subcellular location">
    <subcellularLocation>
        <location evidence="1">Cell membrane</location>
        <topology evidence="1">Multi-pass membrane protein</topology>
    </subcellularLocation>
</comment>
<dbReference type="EMBL" id="WWTB01000018">
    <property type="protein sequence ID" value="MZJ86380.1"/>
    <property type="molecule type" value="Genomic_DNA"/>
</dbReference>
<dbReference type="AlphaFoldDB" id="A0A6L8RKM0"/>
<dbReference type="InterPro" id="IPR020846">
    <property type="entry name" value="MFS_dom"/>
</dbReference>
<evidence type="ECO:0000313" key="7">
    <source>
        <dbReference type="EMBL" id="MZJ86380.1"/>
    </source>
</evidence>
<evidence type="ECO:0000256" key="2">
    <source>
        <dbReference type="ARBA" id="ARBA00022692"/>
    </source>
</evidence>
<dbReference type="PROSITE" id="PS50850">
    <property type="entry name" value="MFS"/>
    <property type="match status" value="1"/>
</dbReference>
<dbReference type="SUPFAM" id="SSF103473">
    <property type="entry name" value="MFS general substrate transporter"/>
    <property type="match status" value="1"/>
</dbReference>
<organism evidence="7 8">
    <name type="scientific">Collinsella aerofaciens</name>
    <dbReference type="NCBI Taxonomy" id="74426"/>
    <lineage>
        <taxon>Bacteria</taxon>
        <taxon>Bacillati</taxon>
        <taxon>Actinomycetota</taxon>
        <taxon>Coriobacteriia</taxon>
        <taxon>Coriobacteriales</taxon>
        <taxon>Coriobacteriaceae</taxon>
        <taxon>Collinsella</taxon>
    </lineage>
</organism>
<feature type="transmembrane region" description="Helical" evidence="5">
    <location>
        <begin position="153"/>
        <end position="173"/>
    </location>
</feature>
<dbReference type="Pfam" id="PF07690">
    <property type="entry name" value="MFS_1"/>
    <property type="match status" value="1"/>
</dbReference>
<dbReference type="InterPro" id="IPR036259">
    <property type="entry name" value="MFS_trans_sf"/>
</dbReference>